<evidence type="ECO:0000313" key="6">
    <source>
        <dbReference type="Proteomes" id="UP000177690"/>
    </source>
</evidence>
<evidence type="ECO:0000259" key="4">
    <source>
        <dbReference type="Pfam" id="PF00535"/>
    </source>
</evidence>
<dbReference type="Gene3D" id="3.90.550.10">
    <property type="entry name" value="Spore Coat Polysaccharide Biosynthesis Protein SpsA, Chain A"/>
    <property type="match status" value="1"/>
</dbReference>
<reference evidence="5 6" key="1">
    <citation type="journal article" date="2016" name="Nat. Commun.">
        <title>Thousands of microbial genomes shed light on interconnected biogeochemical processes in an aquifer system.</title>
        <authorList>
            <person name="Anantharaman K."/>
            <person name="Brown C.T."/>
            <person name="Hug L.A."/>
            <person name="Sharon I."/>
            <person name="Castelle C.J."/>
            <person name="Probst A.J."/>
            <person name="Thomas B.C."/>
            <person name="Singh A."/>
            <person name="Wilkins M.J."/>
            <person name="Karaoz U."/>
            <person name="Brodie E.L."/>
            <person name="Williams K.H."/>
            <person name="Hubbard S.S."/>
            <person name="Banfield J.F."/>
        </authorList>
    </citation>
    <scope>NUCLEOTIDE SEQUENCE [LARGE SCALE GENOMIC DNA]</scope>
</reference>
<feature type="domain" description="Glycosyltransferase 2-like" evidence="4">
    <location>
        <begin position="4"/>
        <end position="171"/>
    </location>
</feature>
<name>A0A1G1ZSL4_9BACT</name>
<protein>
    <recommendedName>
        <fullName evidence="4">Glycosyltransferase 2-like domain-containing protein</fullName>
    </recommendedName>
</protein>
<dbReference type="PANTHER" id="PTHR43398:SF1">
    <property type="entry name" value="DOLICHOL-PHOSPHATE MANNOSYLTRANSFERASE SUBUNIT 1"/>
    <property type="match status" value="1"/>
</dbReference>
<dbReference type="EMBL" id="MHJL01000030">
    <property type="protein sequence ID" value="OGY67106.1"/>
    <property type="molecule type" value="Genomic_DNA"/>
</dbReference>
<dbReference type="GO" id="GO:0016020">
    <property type="term" value="C:membrane"/>
    <property type="evidence" value="ECO:0007669"/>
    <property type="project" value="GOC"/>
</dbReference>
<evidence type="ECO:0000256" key="2">
    <source>
        <dbReference type="ARBA" id="ARBA00022676"/>
    </source>
</evidence>
<dbReference type="InterPro" id="IPR029044">
    <property type="entry name" value="Nucleotide-diphossugar_trans"/>
</dbReference>
<dbReference type="AlphaFoldDB" id="A0A1G1ZSL4"/>
<evidence type="ECO:0000256" key="1">
    <source>
        <dbReference type="ARBA" id="ARBA00006739"/>
    </source>
</evidence>
<keyword evidence="3" id="KW-0808">Transferase</keyword>
<dbReference type="CDD" id="cd06442">
    <property type="entry name" value="DPM1_like"/>
    <property type="match status" value="1"/>
</dbReference>
<gene>
    <name evidence="5" type="ORF">A3I24_02915</name>
</gene>
<dbReference type="InterPro" id="IPR039528">
    <property type="entry name" value="DPM1-like"/>
</dbReference>
<dbReference type="PANTHER" id="PTHR43398">
    <property type="entry name" value="DOLICHOL-PHOSPHATE MANNOSYLTRANSFERASE SUBUNIT 1"/>
    <property type="match status" value="1"/>
</dbReference>
<proteinExistence type="inferred from homology"/>
<organism evidence="5 6">
    <name type="scientific">Candidatus Harrisonbacteria bacterium RIFCSPLOWO2_02_FULL_41_13b</name>
    <dbReference type="NCBI Taxonomy" id="1798409"/>
    <lineage>
        <taxon>Bacteria</taxon>
        <taxon>Candidatus Harrisoniibacteriota</taxon>
    </lineage>
</organism>
<dbReference type="SUPFAM" id="SSF53448">
    <property type="entry name" value="Nucleotide-diphospho-sugar transferases"/>
    <property type="match status" value="1"/>
</dbReference>
<dbReference type="GO" id="GO:0004582">
    <property type="term" value="F:dolichyl-phosphate beta-D-mannosyltransferase activity"/>
    <property type="evidence" value="ECO:0007669"/>
    <property type="project" value="InterPro"/>
</dbReference>
<dbReference type="STRING" id="1798409.A3I24_02915"/>
<dbReference type="GO" id="GO:0009247">
    <property type="term" value="P:glycolipid biosynthetic process"/>
    <property type="evidence" value="ECO:0007669"/>
    <property type="project" value="TreeGrafter"/>
</dbReference>
<keyword evidence="2" id="KW-0328">Glycosyltransferase</keyword>
<comment type="caution">
    <text evidence="5">The sequence shown here is derived from an EMBL/GenBank/DDBJ whole genome shotgun (WGS) entry which is preliminary data.</text>
</comment>
<sequence length="237" mass="26795">MLAVVIPTLNEKDSIGGLINRLIELHLAAILIVDDGSTDGTAEIVGSLSKEHSEVHLLKRSGEKGLGRAYADGFRHLLQYAPPEIDTIVQMDADNSHDPAVIPEMLEKIKEGYDLILGSRYIQGGKIEKWNWFRRIVSRFGNYYARLILWLPIKDLTGGFKCWRRSLLEKIVSRPLNSLGYVFQIETTYRAHKLGAKITEIPITFTERKLGGSKFSLKIILEAYLGVIKLKFKKTNE</sequence>
<accession>A0A1G1ZSL4</accession>
<dbReference type="InterPro" id="IPR001173">
    <property type="entry name" value="Glyco_trans_2-like"/>
</dbReference>
<evidence type="ECO:0000256" key="3">
    <source>
        <dbReference type="ARBA" id="ARBA00022679"/>
    </source>
</evidence>
<dbReference type="Pfam" id="PF00535">
    <property type="entry name" value="Glycos_transf_2"/>
    <property type="match status" value="1"/>
</dbReference>
<dbReference type="FunFam" id="3.90.550.10:FF:000122">
    <property type="entry name" value="Dolichol-phosphate mannosyltransferase subunit 1"/>
    <property type="match status" value="1"/>
</dbReference>
<comment type="similarity">
    <text evidence="1">Belongs to the glycosyltransferase 2 family.</text>
</comment>
<dbReference type="Proteomes" id="UP000177690">
    <property type="component" value="Unassembled WGS sequence"/>
</dbReference>
<evidence type="ECO:0000313" key="5">
    <source>
        <dbReference type="EMBL" id="OGY67106.1"/>
    </source>
</evidence>